<keyword evidence="4" id="KW-0418">Kinase</keyword>
<dbReference type="AlphaFoldDB" id="A0A923IEH6"/>
<keyword evidence="4" id="KW-0808">Transferase</keyword>
<dbReference type="InterPro" id="IPR003594">
    <property type="entry name" value="HATPase_dom"/>
</dbReference>
<dbReference type="Pfam" id="PF06580">
    <property type="entry name" value="His_kinase"/>
    <property type="match status" value="1"/>
</dbReference>
<evidence type="ECO:0000259" key="2">
    <source>
        <dbReference type="Pfam" id="PF02518"/>
    </source>
</evidence>
<dbReference type="RefSeq" id="WP_186888182.1">
    <property type="nucleotide sequence ID" value="NZ_JACONZ010000003.1"/>
</dbReference>
<comment type="caution">
    <text evidence="4">The sequence shown here is derived from an EMBL/GenBank/DDBJ whole genome shotgun (WGS) entry which is preliminary data.</text>
</comment>
<protein>
    <submittedName>
        <fullName evidence="4">Sensor histidine kinase</fullName>
    </submittedName>
</protein>
<dbReference type="PANTHER" id="PTHR34220">
    <property type="entry name" value="SENSOR HISTIDINE KINASE YPDA"/>
    <property type="match status" value="1"/>
</dbReference>
<reference evidence="4" key="1">
    <citation type="submission" date="2020-08" db="EMBL/GenBank/DDBJ databases">
        <title>Genome public.</title>
        <authorList>
            <person name="Liu C."/>
            <person name="Sun Q."/>
        </authorList>
    </citation>
    <scope>NUCLEOTIDE SEQUENCE</scope>
    <source>
        <strain evidence="4">BX8</strain>
    </source>
</reference>
<dbReference type="InterPro" id="IPR010559">
    <property type="entry name" value="Sig_transdc_His_kin_internal"/>
</dbReference>
<dbReference type="InterPro" id="IPR036890">
    <property type="entry name" value="HATPase_C_sf"/>
</dbReference>
<evidence type="ECO:0000259" key="3">
    <source>
        <dbReference type="Pfam" id="PF06580"/>
    </source>
</evidence>
<accession>A0A923IEH6</accession>
<name>A0A923IEH6_9FIRM</name>
<dbReference type="Proteomes" id="UP000659630">
    <property type="component" value="Unassembled WGS sequence"/>
</dbReference>
<keyword evidence="1" id="KW-0812">Transmembrane</keyword>
<dbReference type="InterPro" id="IPR050640">
    <property type="entry name" value="Bact_2-comp_sensor_kinase"/>
</dbReference>
<evidence type="ECO:0000313" key="4">
    <source>
        <dbReference type="EMBL" id="MBC5581820.1"/>
    </source>
</evidence>
<feature type="domain" description="Histidine kinase/HSP90-like ATPase" evidence="2">
    <location>
        <begin position="223"/>
        <end position="334"/>
    </location>
</feature>
<dbReference type="GO" id="GO:0016020">
    <property type="term" value="C:membrane"/>
    <property type="evidence" value="ECO:0007669"/>
    <property type="project" value="InterPro"/>
</dbReference>
<organism evidence="4 5">
    <name type="scientific">Anaerofilum hominis</name>
    <dbReference type="NCBI Taxonomy" id="2763016"/>
    <lineage>
        <taxon>Bacteria</taxon>
        <taxon>Bacillati</taxon>
        <taxon>Bacillota</taxon>
        <taxon>Clostridia</taxon>
        <taxon>Eubacteriales</taxon>
        <taxon>Oscillospiraceae</taxon>
        <taxon>Anaerofilum</taxon>
    </lineage>
</organism>
<feature type="transmembrane region" description="Helical" evidence="1">
    <location>
        <begin position="41"/>
        <end position="62"/>
    </location>
</feature>
<dbReference type="Pfam" id="PF02518">
    <property type="entry name" value="HATPase_c"/>
    <property type="match status" value="1"/>
</dbReference>
<dbReference type="EMBL" id="JACONZ010000003">
    <property type="protein sequence ID" value="MBC5581820.1"/>
    <property type="molecule type" value="Genomic_DNA"/>
</dbReference>
<sequence length="342" mass="37827">MKNREKYLSGRVRTALAALLAFSALLLALLAAACFSARWLLWALAPAALLYAALIAGVRRGLAAPFRESEKMMELFSGGYTLQGVSQQRCPISPATEAAFSKLQEFLTTNDLIGATKRQAQYLALQNQINPHFLYNTLEGIRGEAIAAGLDTVAQMTEALATFFRYTISNLENLVTLEDELDNIENYFLIQQYRFGERLQLEVVCDEGDRAELLRCRIPKLTLQPIVENSIVHGVERKIGRGNLRIKLEGTAKRLIITVSDDGLGMEQQALDQLNGQLAVTRLDYVRADAERQGGIALVNVNNRIKLLFGEQYGLCIYSTPGVGTDVEITLPRTTRDAKVTG</sequence>
<keyword evidence="5" id="KW-1185">Reference proteome</keyword>
<keyword evidence="1" id="KW-0472">Membrane</keyword>
<dbReference type="PANTHER" id="PTHR34220:SF7">
    <property type="entry name" value="SENSOR HISTIDINE KINASE YPDA"/>
    <property type="match status" value="1"/>
</dbReference>
<proteinExistence type="predicted"/>
<evidence type="ECO:0000313" key="5">
    <source>
        <dbReference type="Proteomes" id="UP000659630"/>
    </source>
</evidence>
<dbReference type="Gene3D" id="3.30.565.10">
    <property type="entry name" value="Histidine kinase-like ATPase, C-terminal domain"/>
    <property type="match status" value="1"/>
</dbReference>
<gene>
    <name evidence="4" type="ORF">H8S23_09900</name>
</gene>
<feature type="domain" description="Signal transduction histidine kinase internal region" evidence="3">
    <location>
        <begin position="120"/>
        <end position="199"/>
    </location>
</feature>
<dbReference type="SUPFAM" id="SSF55874">
    <property type="entry name" value="ATPase domain of HSP90 chaperone/DNA topoisomerase II/histidine kinase"/>
    <property type="match status" value="1"/>
</dbReference>
<keyword evidence="1" id="KW-1133">Transmembrane helix</keyword>
<dbReference type="PROSITE" id="PS51257">
    <property type="entry name" value="PROKAR_LIPOPROTEIN"/>
    <property type="match status" value="1"/>
</dbReference>
<evidence type="ECO:0000256" key="1">
    <source>
        <dbReference type="SAM" id="Phobius"/>
    </source>
</evidence>
<dbReference type="GO" id="GO:0000155">
    <property type="term" value="F:phosphorelay sensor kinase activity"/>
    <property type="evidence" value="ECO:0007669"/>
    <property type="project" value="InterPro"/>
</dbReference>